<dbReference type="HOGENOM" id="CLU_072265_1_1_6"/>
<dbReference type="Proteomes" id="UP000008555">
    <property type="component" value="Chromosome"/>
</dbReference>
<protein>
    <submittedName>
        <fullName evidence="3">DnaA-related protein</fullName>
    </submittedName>
</protein>
<organism evidence="3 4">
    <name type="scientific">Coxiella burnetii (strain Dugway 5J108-111)</name>
    <dbReference type="NCBI Taxonomy" id="434922"/>
    <lineage>
        <taxon>Bacteria</taxon>
        <taxon>Pseudomonadati</taxon>
        <taxon>Pseudomonadota</taxon>
        <taxon>Gammaproteobacteria</taxon>
        <taxon>Legionellales</taxon>
        <taxon>Coxiellaceae</taxon>
        <taxon>Coxiella</taxon>
    </lineage>
</organism>
<dbReference type="InterPro" id="IPR013317">
    <property type="entry name" value="DnaA_dom"/>
</dbReference>
<feature type="domain" description="Hda lid" evidence="2">
    <location>
        <begin position="186"/>
        <end position="250"/>
    </location>
</feature>
<dbReference type="FunFam" id="3.40.50.300:FF:005992">
    <property type="entry name" value="DnaA-related protein"/>
    <property type="match status" value="1"/>
</dbReference>
<dbReference type="PANTHER" id="PTHR30050:SF5">
    <property type="entry name" value="DNAA REGULATORY INACTIVATOR HDA"/>
    <property type="match status" value="1"/>
</dbReference>
<feature type="domain" description="Chromosomal replication initiator protein DnaA ATPAse" evidence="1">
    <location>
        <begin position="35"/>
        <end position="179"/>
    </location>
</feature>
<dbReference type="SUPFAM" id="SSF52540">
    <property type="entry name" value="P-loop containing nucleoside triphosphate hydrolases"/>
    <property type="match status" value="1"/>
</dbReference>
<dbReference type="InterPro" id="IPR017788">
    <property type="entry name" value="Hda"/>
</dbReference>
<dbReference type="NCBIfam" id="TIGR03420">
    <property type="entry name" value="DnaA_homol_Hda"/>
    <property type="match status" value="1"/>
</dbReference>
<evidence type="ECO:0000259" key="1">
    <source>
        <dbReference type="Pfam" id="PF00308"/>
    </source>
</evidence>
<accession>A9KBZ5</accession>
<dbReference type="Gene3D" id="3.40.50.300">
    <property type="entry name" value="P-loop containing nucleotide triphosphate hydrolases"/>
    <property type="match status" value="1"/>
</dbReference>
<dbReference type="EMBL" id="CP000733">
    <property type="protein sequence ID" value="ABS77135.2"/>
    <property type="molecule type" value="Genomic_DNA"/>
</dbReference>
<dbReference type="PANTHER" id="PTHR30050">
    <property type="entry name" value="CHROMOSOMAL REPLICATION INITIATOR PROTEIN DNAA"/>
    <property type="match status" value="1"/>
</dbReference>
<dbReference type="Pfam" id="PF22688">
    <property type="entry name" value="Hda_lid"/>
    <property type="match status" value="1"/>
</dbReference>
<dbReference type="Gene3D" id="1.10.8.60">
    <property type="match status" value="1"/>
</dbReference>
<dbReference type="Pfam" id="PF00308">
    <property type="entry name" value="Bac_DnaA"/>
    <property type="match status" value="1"/>
</dbReference>
<dbReference type="InterPro" id="IPR055199">
    <property type="entry name" value="Hda_lid"/>
</dbReference>
<evidence type="ECO:0000259" key="2">
    <source>
        <dbReference type="Pfam" id="PF22688"/>
    </source>
</evidence>
<proteinExistence type="predicted"/>
<reference evidence="3 4" key="1">
    <citation type="journal article" date="2009" name="Infect. Immun.">
        <title>Comparative genomics reveal extensive transposon-mediated genomic plasticity and diversity among potential effector proteins within the genus Coxiella.</title>
        <authorList>
            <person name="Beare P.A."/>
            <person name="Unsworth N."/>
            <person name="Andoh M."/>
            <person name="Voth D.E."/>
            <person name="Omsland A."/>
            <person name="Gilk S.D."/>
            <person name="Williams K.P."/>
            <person name="Sobral B.W."/>
            <person name="Kupko J.J.III."/>
            <person name="Porcella S.F."/>
            <person name="Samuel J.E."/>
            <person name="Heinzen R.A."/>
        </authorList>
    </citation>
    <scope>NUCLEOTIDE SEQUENCE [LARGE SCALE GENOMIC DNA]</scope>
    <source>
        <strain evidence="3 4">Dugway 5J108-111</strain>
    </source>
</reference>
<dbReference type="AlphaFoldDB" id="A9KBZ5"/>
<evidence type="ECO:0000313" key="3">
    <source>
        <dbReference type="EMBL" id="ABS77135.2"/>
    </source>
</evidence>
<dbReference type="GO" id="GO:0006270">
    <property type="term" value="P:DNA replication initiation"/>
    <property type="evidence" value="ECO:0007669"/>
    <property type="project" value="TreeGrafter"/>
</dbReference>
<gene>
    <name evidence="3" type="primary">hda</name>
    <name evidence="3" type="ordered locus">CBUD_0267</name>
</gene>
<sequence length="260" mass="29439">MEIEYASRGFRNPDNVNSSHSLTMIDQLPLRVQLREETTFANFYGGNNITLLKALNELLEGKGESFIYLWGEPSVGRTHLLQACCHTMNNRSLEAMYLPLKTPQLAPSILQGLESKPLICIDDIDAVLSQPDWEEALLHFYNRVRESQVKLVIAGNYVPPQLNCQLADLRSRLSWGLVFQVIGLTDAEKIKALQMRAHDRGFELSDEVGQFLLRHYPRDMSALFNLLDKLDQASLIAQRKLTVPFVKEVLNISLPTSGKD</sequence>
<dbReference type="KEGG" id="cbd:CBUD_0267"/>
<dbReference type="InterPro" id="IPR027417">
    <property type="entry name" value="P-loop_NTPase"/>
</dbReference>
<evidence type="ECO:0000313" key="4">
    <source>
        <dbReference type="Proteomes" id="UP000008555"/>
    </source>
</evidence>
<name>A9KBZ5_COXBN</name>
<dbReference type="GO" id="GO:0032297">
    <property type="term" value="P:negative regulation of DNA-templated DNA replication initiation"/>
    <property type="evidence" value="ECO:0007669"/>
    <property type="project" value="InterPro"/>
</dbReference>